<name>A0AAV3P6P1_LITER</name>
<protein>
    <submittedName>
        <fullName evidence="2">Uncharacterized protein</fullName>
    </submittedName>
</protein>
<keyword evidence="1" id="KW-0812">Transmembrane</keyword>
<evidence type="ECO:0000256" key="1">
    <source>
        <dbReference type="SAM" id="Phobius"/>
    </source>
</evidence>
<dbReference type="AlphaFoldDB" id="A0AAV3P6P1"/>
<keyword evidence="1" id="KW-0472">Membrane</keyword>
<comment type="caution">
    <text evidence="2">The sequence shown here is derived from an EMBL/GenBank/DDBJ whole genome shotgun (WGS) entry which is preliminary data.</text>
</comment>
<feature type="transmembrane region" description="Helical" evidence="1">
    <location>
        <begin position="25"/>
        <end position="44"/>
    </location>
</feature>
<organism evidence="2 3">
    <name type="scientific">Lithospermum erythrorhizon</name>
    <name type="common">Purple gromwell</name>
    <name type="synonym">Lithospermum officinale var. erythrorhizon</name>
    <dbReference type="NCBI Taxonomy" id="34254"/>
    <lineage>
        <taxon>Eukaryota</taxon>
        <taxon>Viridiplantae</taxon>
        <taxon>Streptophyta</taxon>
        <taxon>Embryophyta</taxon>
        <taxon>Tracheophyta</taxon>
        <taxon>Spermatophyta</taxon>
        <taxon>Magnoliopsida</taxon>
        <taxon>eudicotyledons</taxon>
        <taxon>Gunneridae</taxon>
        <taxon>Pentapetalae</taxon>
        <taxon>asterids</taxon>
        <taxon>lamiids</taxon>
        <taxon>Boraginales</taxon>
        <taxon>Boraginaceae</taxon>
        <taxon>Boraginoideae</taxon>
        <taxon>Lithospermeae</taxon>
        <taxon>Lithospermum</taxon>
    </lineage>
</organism>
<dbReference type="EMBL" id="BAABME010001017">
    <property type="protein sequence ID" value="GAA0147031.1"/>
    <property type="molecule type" value="Genomic_DNA"/>
</dbReference>
<accession>A0AAV3P6P1</accession>
<keyword evidence="3" id="KW-1185">Reference proteome</keyword>
<gene>
    <name evidence="2" type="ORF">LIER_06832</name>
</gene>
<dbReference type="Proteomes" id="UP001454036">
    <property type="component" value="Unassembled WGS sequence"/>
</dbReference>
<reference evidence="2 3" key="1">
    <citation type="submission" date="2024-01" db="EMBL/GenBank/DDBJ databases">
        <title>The complete chloroplast genome sequence of Lithospermum erythrorhizon: insights into the phylogenetic relationship among Boraginaceae species and the maternal lineages of purple gromwells.</title>
        <authorList>
            <person name="Okada T."/>
            <person name="Watanabe K."/>
        </authorList>
    </citation>
    <scope>NUCLEOTIDE SEQUENCE [LARGE SCALE GENOMIC DNA]</scope>
</reference>
<evidence type="ECO:0000313" key="3">
    <source>
        <dbReference type="Proteomes" id="UP001454036"/>
    </source>
</evidence>
<proteinExistence type="predicted"/>
<keyword evidence="1" id="KW-1133">Transmembrane helix</keyword>
<sequence length="95" mass="11055">MWDAKGQWRKRWSAVSNASRQKEHLVSMQIFVLFEIWPFVGSLLRRIFQRKILIFCGTDCFQSLSQDFANNVCWKKPSKNGSVPVQASLLEISSF</sequence>
<evidence type="ECO:0000313" key="2">
    <source>
        <dbReference type="EMBL" id="GAA0147031.1"/>
    </source>
</evidence>